<dbReference type="NCBIfam" id="TIGR00121">
    <property type="entry name" value="birA_ligase"/>
    <property type="match status" value="1"/>
</dbReference>
<keyword evidence="4" id="KW-1185">Reference proteome</keyword>
<dbReference type="AlphaFoldDB" id="A0A2N0VIR7"/>
<organism evidence="3 4">
    <name type="scientific">Rhodohalobacter barkolensis</name>
    <dbReference type="NCBI Taxonomy" id="2053187"/>
    <lineage>
        <taxon>Bacteria</taxon>
        <taxon>Pseudomonadati</taxon>
        <taxon>Balneolota</taxon>
        <taxon>Balneolia</taxon>
        <taxon>Balneolales</taxon>
        <taxon>Balneolaceae</taxon>
        <taxon>Rhodohalobacter</taxon>
    </lineage>
</organism>
<dbReference type="InterPro" id="IPR004408">
    <property type="entry name" value="Biotin_CoA_COase_ligase"/>
</dbReference>
<dbReference type="RefSeq" id="WP_101071350.1">
    <property type="nucleotide sequence ID" value="NZ_PISP01000001.1"/>
</dbReference>
<dbReference type="InterPro" id="IPR045864">
    <property type="entry name" value="aa-tRNA-synth_II/BPL/LPL"/>
</dbReference>
<evidence type="ECO:0000313" key="3">
    <source>
        <dbReference type="EMBL" id="PKD44082.1"/>
    </source>
</evidence>
<dbReference type="EMBL" id="PISP01000001">
    <property type="protein sequence ID" value="PKD44082.1"/>
    <property type="molecule type" value="Genomic_DNA"/>
</dbReference>
<evidence type="ECO:0000259" key="2">
    <source>
        <dbReference type="PROSITE" id="PS51733"/>
    </source>
</evidence>
<dbReference type="CDD" id="cd16442">
    <property type="entry name" value="BPL"/>
    <property type="match status" value="1"/>
</dbReference>
<reference evidence="3 4" key="1">
    <citation type="submission" date="2017-11" db="EMBL/GenBank/DDBJ databases">
        <title>Rhodohalobacter 15182 sp. nov., isolated from a salt lake.</title>
        <authorList>
            <person name="Han S."/>
        </authorList>
    </citation>
    <scope>NUCLEOTIDE SEQUENCE [LARGE SCALE GENOMIC DNA]</scope>
    <source>
        <strain evidence="3 4">15182</strain>
    </source>
</reference>
<dbReference type="OrthoDB" id="9807064at2"/>
<dbReference type="PROSITE" id="PS51733">
    <property type="entry name" value="BPL_LPL_CATALYTIC"/>
    <property type="match status" value="1"/>
</dbReference>
<dbReference type="Pfam" id="PF03099">
    <property type="entry name" value="BPL_LplA_LipB"/>
    <property type="match status" value="1"/>
</dbReference>
<comment type="caution">
    <text evidence="3">The sequence shown here is derived from an EMBL/GenBank/DDBJ whole genome shotgun (WGS) entry which is preliminary data.</text>
</comment>
<dbReference type="GO" id="GO:0005737">
    <property type="term" value="C:cytoplasm"/>
    <property type="evidence" value="ECO:0007669"/>
    <property type="project" value="TreeGrafter"/>
</dbReference>
<accession>A0A2N0VIR7</accession>
<dbReference type="PANTHER" id="PTHR12835">
    <property type="entry name" value="BIOTIN PROTEIN LIGASE"/>
    <property type="match status" value="1"/>
</dbReference>
<name>A0A2N0VIR7_9BACT</name>
<proteinExistence type="predicted"/>
<dbReference type="SUPFAM" id="SSF55681">
    <property type="entry name" value="Class II aaRS and biotin synthetases"/>
    <property type="match status" value="1"/>
</dbReference>
<dbReference type="Gene3D" id="3.30.930.10">
    <property type="entry name" value="Bira Bifunctional Protein, Domain 2"/>
    <property type="match status" value="1"/>
</dbReference>
<keyword evidence="1 3" id="KW-0436">Ligase</keyword>
<evidence type="ECO:0000256" key="1">
    <source>
        <dbReference type="ARBA" id="ARBA00022598"/>
    </source>
</evidence>
<protein>
    <submittedName>
        <fullName evidence="3">Biotin--[acetyl-CoA-carboxylase] ligase</fullName>
    </submittedName>
</protein>
<sequence length="271" mass="30959">MSRPFDTGLFTKQLPTNWLGKQFQYLAEVDSTNTFLKNIPEEELHHGMIALTDDQTKGRGQHSKKWEANAYENLTFSIAFKPNSPDRLTLLTLSCAFAIAKVLGDITNEKALLKWPNDIYVNDKKIGGILTECTFMGPKPERVLIGIGLNINQSDFGDEIKNSATSLYQITGIQYSREEVLSKILFQIEQTYELWESRSPELHKKISQNLIGFGVWVRLQINKELMESRYKFLGVNEKGELLVLNEKLELKSYSHEQIRIIIGNESISKIS</sequence>
<dbReference type="PANTHER" id="PTHR12835:SF5">
    <property type="entry name" value="BIOTIN--PROTEIN LIGASE"/>
    <property type="match status" value="1"/>
</dbReference>
<dbReference type="InterPro" id="IPR004143">
    <property type="entry name" value="BPL_LPL_catalytic"/>
</dbReference>
<dbReference type="Proteomes" id="UP000233398">
    <property type="component" value="Unassembled WGS sequence"/>
</dbReference>
<gene>
    <name evidence="3" type="ORF">CWD77_01000</name>
</gene>
<evidence type="ECO:0000313" key="4">
    <source>
        <dbReference type="Proteomes" id="UP000233398"/>
    </source>
</evidence>
<feature type="domain" description="BPL/LPL catalytic" evidence="2">
    <location>
        <begin position="18"/>
        <end position="196"/>
    </location>
</feature>
<dbReference type="GO" id="GO:0004077">
    <property type="term" value="F:biotin--[biotin carboxyl-carrier protein] ligase activity"/>
    <property type="evidence" value="ECO:0007669"/>
    <property type="project" value="InterPro"/>
</dbReference>